<dbReference type="RefSeq" id="WP_123381067.1">
    <property type="nucleotide sequence ID" value="NZ_RJKN01000008.1"/>
</dbReference>
<protein>
    <submittedName>
        <fullName evidence="1">Uncharacterized protein</fullName>
    </submittedName>
</protein>
<evidence type="ECO:0000313" key="1">
    <source>
        <dbReference type="EMBL" id="ROP27077.1"/>
    </source>
</evidence>
<dbReference type="InParanoid" id="A0A3N1GA21"/>
<dbReference type="EMBL" id="RJKN01000008">
    <property type="protein sequence ID" value="ROP27077.1"/>
    <property type="molecule type" value="Genomic_DNA"/>
</dbReference>
<dbReference type="Proteomes" id="UP000276232">
    <property type="component" value="Unassembled WGS sequence"/>
</dbReference>
<dbReference type="AlphaFoldDB" id="A0A3N1GA21"/>
<comment type="caution">
    <text evidence="1">The sequence shown here is derived from an EMBL/GenBank/DDBJ whole genome shotgun (WGS) entry which is preliminary data.</text>
</comment>
<keyword evidence="2" id="KW-1185">Reference proteome</keyword>
<organism evidence="1 2">
    <name type="scientific">Pseudokineococcus lusitanus</name>
    <dbReference type="NCBI Taxonomy" id="763993"/>
    <lineage>
        <taxon>Bacteria</taxon>
        <taxon>Bacillati</taxon>
        <taxon>Actinomycetota</taxon>
        <taxon>Actinomycetes</taxon>
        <taxon>Kineosporiales</taxon>
        <taxon>Kineosporiaceae</taxon>
        <taxon>Pseudokineococcus</taxon>
    </lineage>
</organism>
<accession>A0A3N1GA21</accession>
<name>A0A3N1GA21_9ACTN</name>
<reference evidence="1 2" key="1">
    <citation type="journal article" date="2015" name="Stand. Genomic Sci.">
        <title>Genomic Encyclopedia of Bacterial and Archaeal Type Strains, Phase III: the genomes of soil and plant-associated and newly described type strains.</title>
        <authorList>
            <person name="Whitman W.B."/>
            <person name="Woyke T."/>
            <person name="Klenk H.P."/>
            <person name="Zhou Y."/>
            <person name="Lilburn T.G."/>
            <person name="Beck B.J."/>
            <person name="De Vos P."/>
            <person name="Vandamme P."/>
            <person name="Eisen J.A."/>
            <person name="Garrity G."/>
            <person name="Hugenholtz P."/>
            <person name="Kyrpides N.C."/>
        </authorList>
    </citation>
    <scope>NUCLEOTIDE SEQUENCE [LARGE SCALE GENOMIC DNA]</scope>
    <source>
        <strain evidence="1 2">CECT 7306</strain>
    </source>
</reference>
<sequence>MVLWLTGAAQLAEDVADELWDLLPGARLVDVGPLATALDGADDLEASPGWRALTATAAAELMAWRSERLVVACPLADERAWAVVEAALLRAGLDAVLVAILPPASGDETGDGRTWWPVARADVLLDPSERSAAALAADVTAALGTGAVAR</sequence>
<gene>
    <name evidence="1" type="ORF">EDC03_3005</name>
</gene>
<evidence type="ECO:0000313" key="2">
    <source>
        <dbReference type="Proteomes" id="UP000276232"/>
    </source>
</evidence>
<proteinExistence type="predicted"/>